<feature type="transmembrane region" description="Helical" evidence="1">
    <location>
        <begin position="7"/>
        <end position="26"/>
    </location>
</feature>
<name>W4VI46_9BACI</name>
<dbReference type="OrthoDB" id="2450230at2"/>
<gene>
    <name evidence="2" type="ORF">JCM21714_1915</name>
</gene>
<keyword evidence="1" id="KW-1133">Transmembrane helix</keyword>
<dbReference type="STRING" id="1298598.JCM21714_1915"/>
<comment type="caution">
    <text evidence="2">The sequence shown here is derived from an EMBL/GenBank/DDBJ whole genome shotgun (WGS) entry which is preliminary data.</text>
</comment>
<proteinExistence type="predicted"/>
<dbReference type="RefSeq" id="WP_035722949.1">
    <property type="nucleotide sequence ID" value="NZ_BAVS01000008.1"/>
</dbReference>
<reference evidence="2 3" key="1">
    <citation type="journal article" date="2014" name="Genome Announc.">
        <title>Draft Genome Sequence of the Boron-Tolerant and Moderately Halotolerant Bacterium Gracilibacillus boraciitolerans JCM 21714T.</title>
        <authorList>
            <person name="Ahmed I."/>
            <person name="Oshima K."/>
            <person name="Suda W."/>
            <person name="Kitamura K."/>
            <person name="Iida T."/>
            <person name="Ohmori Y."/>
            <person name="Fujiwara T."/>
            <person name="Hattori M."/>
            <person name="Ohkuma M."/>
        </authorList>
    </citation>
    <scope>NUCLEOTIDE SEQUENCE [LARGE SCALE GENOMIC DNA]</scope>
    <source>
        <strain evidence="2 3">JCM 21714</strain>
    </source>
</reference>
<organism evidence="2 3">
    <name type="scientific">Gracilibacillus boraciitolerans JCM 21714</name>
    <dbReference type="NCBI Taxonomy" id="1298598"/>
    <lineage>
        <taxon>Bacteria</taxon>
        <taxon>Bacillati</taxon>
        <taxon>Bacillota</taxon>
        <taxon>Bacilli</taxon>
        <taxon>Bacillales</taxon>
        <taxon>Bacillaceae</taxon>
        <taxon>Gracilibacillus</taxon>
    </lineage>
</organism>
<keyword evidence="3" id="KW-1185">Reference proteome</keyword>
<evidence type="ECO:0000313" key="3">
    <source>
        <dbReference type="Proteomes" id="UP000019102"/>
    </source>
</evidence>
<evidence type="ECO:0000256" key="1">
    <source>
        <dbReference type="SAM" id="Phobius"/>
    </source>
</evidence>
<keyword evidence="1" id="KW-0812">Transmembrane</keyword>
<protein>
    <submittedName>
        <fullName evidence="2">Uncharacterized protein</fullName>
    </submittedName>
</protein>
<dbReference type="EMBL" id="BAVS01000008">
    <property type="protein sequence ID" value="GAE92892.1"/>
    <property type="molecule type" value="Genomic_DNA"/>
</dbReference>
<dbReference type="Proteomes" id="UP000019102">
    <property type="component" value="Unassembled WGS sequence"/>
</dbReference>
<keyword evidence="1" id="KW-0472">Membrane</keyword>
<evidence type="ECO:0000313" key="2">
    <source>
        <dbReference type="EMBL" id="GAE92892.1"/>
    </source>
</evidence>
<sequence>MKFEKSGLVVIFFLLLFLIGISIWTIKPVEEVLSEAVDVAERHFKAEPLVQNKQVDNFSLFLPEGFIVEEQTVSNLLLKKEDKSYILFYNALESHTSRLNYEAAKEINDHQWLKSFEDNDRFGFINITKHDENFEVQLGVGGVKVTTFSTKDKLINDVKDMMDITNSIAYEETGA</sequence>
<accession>W4VI46</accession>
<dbReference type="AlphaFoldDB" id="W4VI46"/>
<dbReference type="eggNOG" id="ENOG5032UHX">
    <property type="taxonomic scope" value="Bacteria"/>
</dbReference>